<feature type="transmembrane region" description="Helical" evidence="1">
    <location>
        <begin position="40"/>
        <end position="60"/>
    </location>
</feature>
<protein>
    <submittedName>
        <fullName evidence="2">Uncharacterized protein</fullName>
    </submittedName>
</protein>
<keyword evidence="1" id="KW-0472">Membrane</keyword>
<dbReference type="Gene3D" id="1.20.90.10">
    <property type="entry name" value="Phospholipase A2 domain"/>
    <property type="match status" value="1"/>
</dbReference>
<keyword evidence="1" id="KW-0812">Transmembrane</keyword>
<keyword evidence="1" id="KW-1133">Transmembrane helix</keyword>
<feature type="non-terminal residue" evidence="2">
    <location>
        <position position="106"/>
    </location>
</feature>
<accession>A0ABN8P2B4</accession>
<proteinExistence type="predicted"/>
<evidence type="ECO:0000313" key="3">
    <source>
        <dbReference type="Proteomes" id="UP001159405"/>
    </source>
</evidence>
<reference evidence="2 3" key="1">
    <citation type="submission" date="2022-05" db="EMBL/GenBank/DDBJ databases">
        <authorList>
            <consortium name="Genoscope - CEA"/>
            <person name="William W."/>
        </authorList>
    </citation>
    <scope>NUCLEOTIDE SEQUENCE [LARGE SCALE GENOMIC DNA]</scope>
</reference>
<sequence length="106" mass="12272">MRYILWVVALLEACDVTHNGRHLGFYRELENRFSLCPVDIAMRLSALCAVLSLLVVFFLIPEVTSCYVKVNGCSIPGDLSFFYKTKFRLACDKHDVCYYCVRLIFF</sequence>
<name>A0ABN8P2B4_9CNID</name>
<gene>
    <name evidence="2" type="ORF">PLOB_00034504</name>
</gene>
<dbReference type="EMBL" id="CALNXK010000047">
    <property type="protein sequence ID" value="CAH3129721.1"/>
    <property type="molecule type" value="Genomic_DNA"/>
</dbReference>
<comment type="caution">
    <text evidence="2">The sequence shown here is derived from an EMBL/GenBank/DDBJ whole genome shotgun (WGS) entry which is preliminary data.</text>
</comment>
<dbReference type="Proteomes" id="UP001159405">
    <property type="component" value="Unassembled WGS sequence"/>
</dbReference>
<keyword evidence="3" id="KW-1185">Reference proteome</keyword>
<organism evidence="2 3">
    <name type="scientific">Porites lobata</name>
    <dbReference type="NCBI Taxonomy" id="104759"/>
    <lineage>
        <taxon>Eukaryota</taxon>
        <taxon>Metazoa</taxon>
        <taxon>Cnidaria</taxon>
        <taxon>Anthozoa</taxon>
        <taxon>Hexacorallia</taxon>
        <taxon>Scleractinia</taxon>
        <taxon>Fungiina</taxon>
        <taxon>Poritidae</taxon>
        <taxon>Porites</taxon>
    </lineage>
</organism>
<evidence type="ECO:0000313" key="2">
    <source>
        <dbReference type="EMBL" id="CAH3129721.1"/>
    </source>
</evidence>
<dbReference type="InterPro" id="IPR036444">
    <property type="entry name" value="PLipase_A2_dom_sf"/>
</dbReference>
<evidence type="ECO:0000256" key="1">
    <source>
        <dbReference type="SAM" id="Phobius"/>
    </source>
</evidence>